<feature type="domain" description="ABC transporter substrate-binding protein PnrA-like" evidence="2">
    <location>
        <begin position="298"/>
        <end position="484"/>
    </location>
</feature>
<accession>A0ABT4CYN8</accession>
<sequence>MDNSKLIQVYKKALKLGKLSYSKEKTTGQNGYLPALEAFVDNSSIISESYIGLIEIPLKKIKGTYTFSRAKTFAKNFMPLLNVETEFGNKWLNLYNSHEKEGIRDPIKVYEYLNWFYVVEGNKRVSVLKYMDAYSISAYVTRLIPKYDENNPLIRTYYKFIEFNKKTGLNWIWMSDEKNFDELQVYLNNYNPKLKIYEDKYTHFQSYVFNAFRETYIKAGGKELDITTGDAFLQYIKIYGIPNKFDLSDNLNLIKNFIIELKAKTNNEPIQIHSDLIQKPKKNIITSLATLVTNKKKLKAAFVYKKSIQNCGWTYAHERGRLHIEKVLGDRLSTTYIENVPENMDAYNHIKSLAEEGHDIIFTTDPIFKKATLKAALNYPDIKFLNCSDSHPFQHVMMYYGKLYEPKFLIGILAGVLTKTNVIGYSASYPLREIITEINAFALGAQMVNPRAKIKVLWTYKENEPKDLKCINQKLSKANVDIIFYHDLPAPESHAFQYGLCSINLGAETHENFLFSHFANLLLDFGTFYEKFLKLILNGENKTVFDIWNSNSQLINYWLGMDSEIVDIVYSNRYVPKKTQMLIEAFKKMIVQKQFHPFTGPIYDQNDNLRIKDGEIANYQQLISMNWFVDGIDGEIPEIYNYEEDDFKNRSFILKD</sequence>
<comment type="caution">
    <text evidence="3">The sequence shown here is derived from an EMBL/GenBank/DDBJ whole genome shotgun (WGS) entry which is preliminary data.</text>
</comment>
<evidence type="ECO:0000313" key="3">
    <source>
        <dbReference type="EMBL" id="MCY6482933.1"/>
    </source>
</evidence>
<keyword evidence="1" id="KW-0732">Signal</keyword>
<protein>
    <submittedName>
        <fullName evidence="3">BMP family ABC transporter substrate-binding protein</fullName>
    </submittedName>
</protein>
<dbReference type="PANTHER" id="PTHR43208:SF1">
    <property type="entry name" value="ABC TRANSPORTER SUBSTRATE-BINDING PROTEIN"/>
    <property type="match status" value="1"/>
</dbReference>
<dbReference type="PANTHER" id="PTHR43208">
    <property type="entry name" value="ABC TRANSPORTER SUBSTRATE-BINDING PROTEIN"/>
    <property type="match status" value="1"/>
</dbReference>
<evidence type="ECO:0000256" key="1">
    <source>
        <dbReference type="ARBA" id="ARBA00022729"/>
    </source>
</evidence>
<dbReference type="Proteomes" id="UP001078443">
    <property type="component" value="Unassembled WGS sequence"/>
</dbReference>
<proteinExistence type="predicted"/>
<dbReference type="InterPro" id="IPR003760">
    <property type="entry name" value="PnrA-like"/>
</dbReference>
<evidence type="ECO:0000313" key="4">
    <source>
        <dbReference type="Proteomes" id="UP001078443"/>
    </source>
</evidence>
<gene>
    <name evidence="3" type="ORF">OW763_01005</name>
</gene>
<dbReference type="EMBL" id="JAPQER010000001">
    <property type="protein sequence ID" value="MCY6482933.1"/>
    <property type="molecule type" value="Genomic_DNA"/>
</dbReference>
<dbReference type="Gene3D" id="3.40.50.2300">
    <property type="match status" value="2"/>
</dbReference>
<name>A0ABT4CYN8_9CLOT</name>
<dbReference type="Pfam" id="PF02608">
    <property type="entry name" value="Bmp"/>
    <property type="match status" value="1"/>
</dbReference>
<organism evidence="3 4">
    <name type="scientific">Clostridium aestuarii</name>
    <dbReference type="NCBI Taxonomy" id="338193"/>
    <lineage>
        <taxon>Bacteria</taxon>
        <taxon>Bacillati</taxon>
        <taxon>Bacillota</taxon>
        <taxon>Clostridia</taxon>
        <taxon>Eubacteriales</taxon>
        <taxon>Clostridiaceae</taxon>
        <taxon>Clostridium</taxon>
    </lineage>
</organism>
<reference evidence="3" key="1">
    <citation type="submission" date="2022-12" db="EMBL/GenBank/DDBJ databases">
        <authorList>
            <person name="Wang J."/>
        </authorList>
    </citation>
    <scope>NUCLEOTIDE SEQUENCE</scope>
    <source>
        <strain evidence="3">HY-45-18</strain>
    </source>
</reference>
<dbReference type="RefSeq" id="WP_268039201.1">
    <property type="nucleotide sequence ID" value="NZ_JAPQER010000001.1"/>
</dbReference>
<keyword evidence="4" id="KW-1185">Reference proteome</keyword>
<evidence type="ECO:0000259" key="2">
    <source>
        <dbReference type="Pfam" id="PF02608"/>
    </source>
</evidence>
<dbReference type="InterPro" id="IPR052910">
    <property type="entry name" value="ABC-Purine-Binding"/>
</dbReference>